<dbReference type="InterPro" id="IPR048367">
    <property type="entry name" value="TNP-like_RNaseH_C"/>
</dbReference>
<evidence type="ECO:0000313" key="5">
    <source>
        <dbReference type="Proteomes" id="UP001162156"/>
    </source>
</evidence>
<name>A0AAV8WZQ7_9CUCU</name>
<dbReference type="Pfam" id="PF21787">
    <property type="entry name" value="TNP-like_RNaseH_N"/>
    <property type="match status" value="1"/>
</dbReference>
<dbReference type="Proteomes" id="UP001162156">
    <property type="component" value="Unassembled WGS sequence"/>
</dbReference>
<evidence type="ECO:0000259" key="3">
    <source>
        <dbReference type="Pfam" id="PF21789"/>
    </source>
</evidence>
<evidence type="ECO:0008006" key="6">
    <source>
        <dbReference type="Google" id="ProtNLM"/>
    </source>
</evidence>
<sequence length="767" mass="86797">MVYGGTLTIKKHVLSEEHVELEGSKVQELDLESRMLPSTSKECTYVGDLVSSTSEFTETTVAENPYSCSSPFETQHICPSGLSERRTRGILQSVNVTREKNLTPKCRKFYKMVGEWGRRTAKIHYKMKNFQARLANAEKVANSNTVSKLKNPNDKLCAVAFDEISLSSLLSYNRKHDCIDGLEHFGNKRTPHIASYANVFMIKGICRQWKQPFSFTFSSGPAKSPEIKDMIKKVITSCQSIGLNVVATICDQGSSNQAAINALLKETNENCLRDGIENKYFGFLVNGAEIIPIYDVPHLFKGMRNNLLNKNLHFMIDGAQKVAKWKHIEQFYMLDTMDETTLSTKLTNAHIFPKKMNKMKVSLMSQVFSHQVGSLIKRISQWDIDSNYKLEKEAADIGDLILFIDKLFDSLNGNSKVAASSKPLKGGVTDTSEHEEFWRTSIKVLQEMKFWDDKKKIVKPPSLVNLIKTLKAFIYLKKILLNKMTFMLTRALNQDCLENFFGSIRSHGVRNTSPDVNHFITSFKSLLLNNFMTSHSLGSNCENDFSTGALDDLRCLVTGEIIAGVHPLEDDECLPDVPASLSFVKKSRVAKSTITYVAGFMARKVLKSTRNCQNCQNVLLYSDGNVELDVIEARQYQNSNLVKPGSYLCFATNQSSSRLFYLIPRLCHRNNLFAMLKQIILKEVNFTVLNCADHKHIGDLVATLLIRCILYYWCKSVNKILVGKDVKFVKYLSCVTNKTKIDPIKVEARSKYLKKIKSPNANNSLYR</sequence>
<dbReference type="PANTHER" id="PTHR47577:SF2">
    <property type="entry name" value="THAP DOMAIN CONTAINING 9"/>
    <property type="match status" value="1"/>
</dbReference>
<organism evidence="4 5">
    <name type="scientific">Rhamnusium bicolor</name>
    <dbReference type="NCBI Taxonomy" id="1586634"/>
    <lineage>
        <taxon>Eukaryota</taxon>
        <taxon>Metazoa</taxon>
        <taxon>Ecdysozoa</taxon>
        <taxon>Arthropoda</taxon>
        <taxon>Hexapoda</taxon>
        <taxon>Insecta</taxon>
        <taxon>Pterygota</taxon>
        <taxon>Neoptera</taxon>
        <taxon>Endopterygota</taxon>
        <taxon>Coleoptera</taxon>
        <taxon>Polyphaga</taxon>
        <taxon>Cucujiformia</taxon>
        <taxon>Chrysomeloidea</taxon>
        <taxon>Cerambycidae</taxon>
        <taxon>Lepturinae</taxon>
        <taxon>Rhagiini</taxon>
        <taxon>Rhamnusium</taxon>
    </lineage>
</organism>
<dbReference type="EMBL" id="JANEYF010004261">
    <property type="protein sequence ID" value="KAJ8931710.1"/>
    <property type="molecule type" value="Genomic_DNA"/>
</dbReference>
<dbReference type="Pfam" id="PF21788">
    <property type="entry name" value="TNP-like_GBD"/>
    <property type="match status" value="1"/>
</dbReference>
<comment type="caution">
    <text evidence="4">The sequence shown here is derived from an EMBL/GenBank/DDBJ whole genome shotgun (WGS) entry which is preliminary data.</text>
</comment>
<feature type="domain" description="Transposable element P transposase-like RNase H" evidence="1">
    <location>
        <begin position="150"/>
        <end position="263"/>
    </location>
</feature>
<feature type="domain" description="Transposable element P transposase-like RNase H C-terminal" evidence="3">
    <location>
        <begin position="491"/>
        <end position="524"/>
    </location>
</feature>
<dbReference type="Pfam" id="PF21789">
    <property type="entry name" value="TNP-like_RNaseH_C"/>
    <property type="match status" value="1"/>
</dbReference>
<evidence type="ECO:0000259" key="2">
    <source>
        <dbReference type="Pfam" id="PF21788"/>
    </source>
</evidence>
<reference evidence="4" key="1">
    <citation type="journal article" date="2023" name="Insect Mol. Biol.">
        <title>Genome sequencing provides insights into the evolution of gene families encoding plant cell wall-degrading enzymes in longhorned beetles.</title>
        <authorList>
            <person name="Shin N.R."/>
            <person name="Okamura Y."/>
            <person name="Kirsch R."/>
            <person name="Pauchet Y."/>
        </authorList>
    </citation>
    <scope>NUCLEOTIDE SEQUENCE</scope>
    <source>
        <strain evidence="4">RBIC_L_NR</strain>
    </source>
</reference>
<dbReference type="PANTHER" id="PTHR47577">
    <property type="entry name" value="THAP DOMAIN-CONTAINING PROTEIN 6"/>
    <property type="match status" value="1"/>
</dbReference>
<accession>A0AAV8WZQ7</accession>
<dbReference type="InterPro" id="IPR048366">
    <property type="entry name" value="TNP-like_GBD"/>
</dbReference>
<feature type="domain" description="Transposable element P transposase-like GTP-binding insertion" evidence="2">
    <location>
        <begin position="298"/>
        <end position="420"/>
    </location>
</feature>
<dbReference type="AlphaFoldDB" id="A0AAV8WZQ7"/>
<protein>
    <recommendedName>
        <fullName evidence="6">Transposable element P transposase</fullName>
    </recommendedName>
</protein>
<dbReference type="InterPro" id="IPR048365">
    <property type="entry name" value="TNP-like_RNaseH_N"/>
</dbReference>
<evidence type="ECO:0000259" key="1">
    <source>
        <dbReference type="Pfam" id="PF21787"/>
    </source>
</evidence>
<proteinExistence type="predicted"/>
<gene>
    <name evidence="4" type="ORF">NQ314_015357</name>
</gene>
<keyword evidence="5" id="KW-1185">Reference proteome</keyword>
<evidence type="ECO:0000313" key="4">
    <source>
        <dbReference type="EMBL" id="KAJ8931710.1"/>
    </source>
</evidence>